<accession>A0A9X2E191</accession>
<proteinExistence type="predicted"/>
<evidence type="ECO:0000313" key="3">
    <source>
        <dbReference type="Proteomes" id="UP001139157"/>
    </source>
</evidence>
<feature type="signal peptide" evidence="1">
    <location>
        <begin position="1"/>
        <end position="21"/>
    </location>
</feature>
<dbReference type="PANTHER" id="PTHR38847:SF1">
    <property type="entry name" value="PSEUDOURIDINE SYNTHASE RSUA_RLUA-LIKE DOMAIN-CONTAINING PROTEIN"/>
    <property type="match status" value="1"/>
</dbReference>
<reference evidence="2" key="1">
    <citation type="submission" date="2022-06" db="EMBL/GenBank/DDBJ databases">
        <title>Novel species in genus nocardia.</title>
        <authorList>
            <person name="Li F."/>
        </authorList>
    </citation>
    <scope>NUCLEOTIDE SEQUENCE</scope>
    <source>
        <strain evidence="2">CDC141</strain>
    </source>
</reference>
<dbReference type="InterPro" id="IPR025649">
    <property type="entry name" value="DUF4360"/>
</dbReference>
<keyword evidence="3" id="KW-1185">Reference proteome</keyword>
<dbReference type="EMBL" id="JAMRXG010000001">
    <property type="protein sequence ID" value="MCM6771994.1"/>
    <property type="molecule type" value="Genomic_DNA"/>
</dbReference>
<comment type="caution">
    <text evidence="2">The sequence shown here is derived from an EMBL/GenBank/DDBJ whole genome shotgun (WGS) entry which is preliminary data.</text>
</comment>
<protein>
    <submittedName>
        <fullName evidence="2">DUF4360 domain-containing protein</fullName>
    </submittedName>
</protein>
<keyword evidence="1" id="KW-0732">Signal</keyword>
<dbReference type="Pfam" id="PF14273">
    <property type="entry name" value="DUF4360"/>
    <property type="match status" value="1"/>
</dbReference>
<dbReference type="Proteomes" id="UP001139157">
    <property type="component" value="Unassembled WGS sequence"/>
</dbReference>
<gene>
    <name evidence="2" type="ORF">NDR86_00735</name>
</gene>
<evidence type="ECO:0000256" key="1">
    <source>
        <dbReference type="SAM" id="SignalP"/>
    </source>
</evidence>
<feature type="chain" id="PRO_5040762625" evidence="1">
    <location>
        <begin position="22"/>
        <end position="219"/>
    </location>
</feature>
<dbReference type="AlphaFoldDB" id="A0A9X2E191"/>
<sequence length="219" mass="23719">MYKKLAAFGAALFAFALPLSASPATGVPAVDRTDSPPPGKITIDVVTVNGSGCPQGTARVWVSEDNTSFRVAYDRFTARAGGDAAPTDFRKFCQIVLQVHVPQGFTYGIASATYRGFAHLEPGASALELARYYFQGDSATEFVDHGFNGPMHDDWQVTDTTDIAEIVYQPCGRTRDFNINTQLRVKTGGSNAEAGTSYITMDSTNGSVNTTYRFAWKRC</sequence>
<evidence type="ECO:0000313" key="2">
    <source>
        <dbReference type="EMBL" id="MCM6771994.1"/>
    </source>
</evidence>
<dbReference type="PANTHER" id="PTHR38847">
    <property type="match status" value="1"/>
</dbReference>
<organism evidence="2 3">
    <name type="scientific">Nocardia pulmonis</name>
    <dbReference type="NCBI Taxonomy" id="2951408"/>
    <lineage>
        <taxon>Bacteria</taxon>
        <taxon>Bacillati</taxon>
        <taxon>Actinomycetota</taxon>
        <taxon>Actinomycetes</taxon>
        <taxon>Mycobacteriales</taxon>
        <taxon>Nocardiaceae</taxon>
        <taxon>Nocardia</taxon>
    </lineage>
</organism>
<name>A0A9X2E191_9NOCA</name>
<dbReference type="RefSeq" id="WP_251908873.1">
    <property type="nucleotide sequence ID" value="NZ_JAMRXG010000001.1"/>
</dbReference>